<dbReference type="Gene3D" id="2.30.110.10">
    <property type="entry name" value="Electron Transport, Fmn-binding Protein, Chain A"/>
    <property type="match status" value="1"/>
</dbReference>
<evidence type="ECO:0000313" key="1">
    <source>
        <dbReference type="EMBL" id="BAT60540.1"/>
    </source>
</evidence>
<proteinExistence type="predicted"/>
<dbReference type="GO" id="GO:0008233">
    <property type="term" value="F:peptidase activity"/>
    <property type="evidence" value="ECO:0007669"/>
    <property type="project" value="UniProtKB-KW"/>
</dbReference>
<dbReference type="PIRSF" id="PIRSF010372">
    <property type="entry name" value="PaiB"/>
    <property type="match status" value="1"/>
</dbReference>
<dbReference type="KEGG" id="vgo:GJW-30_1_03086"/>
<dbReference type="InterPro" id="IPR012349">
    <property type="entry name" value="Split_barrel_FMN-bd"/>
</dbReference>
<protein>
    <submittedName>
        <fullName evidence="1">Protease synthase and sporulation protein PAI 2</fullName>
    </submittedName>
</protein>
<organism evidence="1 2">
    <name type="scientific">Variibacter gotjawalensis</name>
    <dbReference type="NCBI Taxonomy" id="1333996"/>
    <lineage>
        <taxon>Bacteria</taxon>
        <taxon>Pseudomonadati</taxon>
        <taxon>Pseudomonadota</taxon>
        <taxon>Alphaproteobacteria</taxon>
        <taxon>Hyphomicrobiales</taxon>
        <taxon>Nitrobacteraceae</taxon>
        <taxon>Variibacter</taxon>
    </lineage>
</organism>
<dbReference type="InterPro" id="IPR007396">
    <property type="entry name" value="TR_PAI2-type"/>
</dbReference>
<name>A0A0S3PX65_9BRAD</name>
<sequence>MYAPPFFQIDRAASLQLAEARGFGVIIASGSTNAPVASPVPYCIGYAADGSPRVQLHVARQNPLAEMANAGGTWLLSVMAEDTYVSPDWYASEAQVPTWLYQNVQLSGPVRVMTAAELEQHLVDLSEKFEAWLLPKPPWKVDKIPAARHKQLTRAIVGIDMTVETVIGTTKHNQHKTDADHVAIANALKQQPGEAPRAIATGMVAARPHLAYE</sequence>
<dbReference type="EMBL" id="AP014946">
    <property type="protein sequence ID" value="BAT60540.1"/>
    <property type="molecule type" value="Genomic_DNA"/>
</dbReference>
<gene>
    <name evidence="1" type="primary">paiB_2</name>
    <name evidence="1" type="ORF">GJW-30_1_03086</name>
</gene>
<dbReference type="GO" id="GO:0006508">
    <property type="term" value="P:proteolysis"/>
    <property type="evidence" value="ECO:0007669"/>
    <property type="project" value="UniProtKB-KW"/>
</dbReference>
<keyword evidence="2" id="KW-1185">Reference proteome</keyword>
<keyword evidence="1" id="KW-0378">Hydrolase</keyword>
<dbReference type="RefSeq" id="WP_096356829.1">
    <property type="nucleotide sequence ID" value="NZ_AP014946.1"/>
</dbReference>
<dbReference type="SUPFAM" id="SSF50475">
    <property type="entry name" value="FMN-binding split barrel"/>
    <property type="match status" value="1"/>
</dbReference>
<dbReference type="AlphaFoldDB" id="A0A0S3PX65"/>
<keyword evidence="1" id="KW-0645">Protease</keyword>
<accession>A0A0S3PX65</accession>
<dbReference type="PANTHER" id="PTHR35802">
    <property type="entry name" value="PROTEASE SYNTHASE AND SPORULATION PROTEIN PAI 2"/>
    <property type="match status" value="1"/>
</dbReference>
<dbReference type="OrthoDB" id="9794948at2"/>
<dbReference type="PANTHER" id="PTHR35802:SF1">
    <property type="entry name" value="PROTEASE SYNTHASE AND SPORULATION PROTEIN PAI 2"/>
    <property type="match status" value="1"/>
</dbReference>
<dbReference type="Proteomes" id="UP000236884">
    <property type="component" value="Chromosome"/>
</dbReference>
<evidence type="ECO:0000313" key="2">
    <source>
        <dbReference type="Proteomes" id="UP000236884"/>
    </source>
</evidence>
<dbReference type="Pfam" id="PF04299">
    <property type="entry name" value="FMN_bind_2"/>
    <property type="match status" value="1"/>
</dbReference>
<reference evidence="1 2" key="1">
    <citation type="submission" date="2015-08" db="EMBL/GenBank/DDBJ databases">
        <title>Investigation of the bacterial diversity of lava forest soil.</title>
        <authorList>
            <person name="Lee J.S."/>
        </authorList>
    </citation>
    <scope>NUCLEOTIDE SEQUENCE [LARGE SCALE GENOMIC DNA]</scope>
    <source>
        <strain evidence="1 2">GJW-30</strain>
    </source>
</reference>